<dbReference type="Gene3D" id="3.30.700.10">
    <property type="entry name" value="Glycoprotein, Type 4 Pilin"/>
    <property type="match status" value="1"/>
</dbReference>
<keyword evidence="1" id="KW-0812">Transmembrane</keyword>
<keyword evidence="3" id="KW-1185">Reference proteome</keyword>
<proteinExistence type="predicted"/>
<evidence type="ECO:0000313" key="3">
    <source>
        <dbReference type="Proteomes" id="UP000464214"/>
    </source>
</evidence>
<dbReference type="SUPFAM" id="SSF54523">
    <property type="entry name" value="Pili subunits"/>
    <property type="match status" value="1"/>
</dbReference>
<protein>
    <recommendedName>
        <fullName evidence="4">Type II secretion system protein GspG C-terminal domain-containing protein</fullName>
    </recommendedName>
</protein>
<dbReference type="KEGG" id="nib:GU926_10620"/>
<dbReference type="EMBL" id="CP047897">
    <property type="protein sequence ID" value="QHL87859.1"/>
    <property type="molecule type" value="Genomic_DNA"/>
</dbReference>
<reference evidence="2 3" key="1">
    <citation type="submission" date="2020-01" db="EMBL/GenBank/DDBJ databases">
        <authorList>
            <person name="Kim M."/>
        </authorList>
    </citation>
    <scope>NUCLEOTIDE SEQUENCE [LARGE SCALE GENOMIC DNA]</scope>
    <source>
        <strain evidence="2 3">BT10</strain>
    </source>
</reference>
<evidence type="ECO:0000313" key="2">
    <source>
        <dbReference type="EMBL" id="QHL87859.1"/>
    </source>
</evidence>
<keyword evidence="1" id="KW-1133">Transmembrane helix</keyword>
<name>A0A6P1NZW3_9BACT</name>
<accession>A0A6P1NZW3</accession>
<feature type="transmembrane region" description="Helical" evidence="1">
    <location>
        <begin position="43"/>
        <end position="66"/>
    </location>
</feature>
<dbReference type="InterPro" id="IPR045584">
    <property type="entry name" value="Pilin-like"/>
</dbReference>
<gene>
    <name evidence="2" type="ORF">GU926_10620</name>
</gene>
<sequence>MRKIRNMFDFLALLFGVRTRNNFEGRRGFWASFTRTLGPVIRLSMIVLVGGFVLMLLVYALTYNMVKERNTALKLNRLSGQIAQYYQTRAMLPAHLNEVVANDPMIRNNTFDSWGNRVVYQPLLPNQGFKLTSAGKDRKINTDDDIERLVTQAPAVN</sequence>
<organism evidence="2 3">
    <name type="scientific">Nibribacter ruber</name>
    <dbReference type="NCBI Taxonomy" id="2698458"/>
    <lineage>
        <taxon>Bacteria</taxon>
        <taxon>Pseudomonadati</taxon>
        <taxon>Bacteroidota</taxon>
        <taxon>Cytophagia</taxon>
        <taxon>Cytophagales</taxon>
        <taxon>Hymenobacteraceae</taxon>
        <taxon>Nibribacter</taxon>
    </lineage>
</organism>
<keyword evidence="1" id="KW-0472">Membrane</keyword>
<evidence type="ECO:0008006" key="4">
    <source>
        <dbReference type="Google" id="ProtNLM"/>
    </source>
</evidence>
<dbReference type="AlphaFoldDB" id="A0A6P1NZW3"/>
<dbReference type="Proteomes" id="UP000464214">
    <property type="component" value="Chromosome"/>
</dbReference>
<dbReference type="RefSeq" id="WP_160691648.1">
    <property type="nucleotide sequence ID" value="NZ_CP047897.1"/>
</dbReference>
<evidence type="ECO:0000256" key="1">
    <source>
        <dbReference type="SAM" id="Phobius"/>
    </source>
</evidence>